<organism evidence="1 2">
    <name type="scientific">Lichenifustis flavocetrariae</name>
    <dbReference type="NCBI Taxonomy" id="2949735"/>
    <lineage>
        <taxon>Bacteria</taxon>
        <taxon>Pseudomonadati</taxon>
        <taxon>Pseudomonadota</taxon>
        <taxon>Alphaproteobacteria</taxon>
        <taxon>Hyphomicrobiales</taxon>
        <taxon>Lichenihabitantaceae</taxon>
        <taxon>Lichenifustis</taxon>
    </lineage>
</organism>
<sequence length="68" mass="7400">MPQQQTSYVHRGNTFFGVVDVIGSGPDRVVRVRYNGAEREAGLDGLTVEIVARMLVTELVLLDVALIG</sequence>
<protein>
    <submittedName>
        <fullName evidence="1">Uncharacterized protein</fullName>
    </submittedName>
</protein>
<evidence type="ECO:0000313" key="1">
    <source>
        <dbReference type="EMBL" id="MCW6512130.1"/>
    </source>
</evidence>
<dbReference type="Proteomes" id="UP001165667">
    <property type="component" value="Unassembled WGS sequence"/>
</dbReference>
<dbReference type="RefSeq" id="WP_282588507.1">
    <property type="nucleotide sequence ID" value="NZ_JAMOIM010000041.1"/>
</dbReference>
<gene>
    <name evidence="1" type="ORF">M8523_29805</name>
</gene>
<accession>A0AA41Z876</accession>
<comment type="caution">
    <text evidence="1">The sequence shown here is derived from an EMBL/GenBank/DDBJ whole genome shotgun (WGS) entry which is preliminary data.</text>
</comment>
<evidence type="ECO:0000313" key="2">
    <source>
        <dbReference type="Proteomes" id="UP001165667"/>
    </source>
</evidence>
<reference evidence="1" key="1">
    <citation type="submission" date="2022-05" db="EMBL/GenBank/DDBJ databases">
        <authorList>
            <person name="Pankratov T."/>
        </authorList>
    </citation>
    <scope>NUCLEOTIDE SEQUENCE</scope>
    <source>
        <strain evidence="1">BP6-180914</strain>
    </source>
</reference>
<name>A0AA41Z876_9HYPH</name>
<keyword evidence="2" id="KW-1185">Reference proteome</keyword>
<dbReference type="EMBL" id="JAMOIM010000041">
    <property type="protein sequence ID" value="MCW6512130.1"/>
    <property type="molecule type" value="Genomic_DNA"/>
</dbReference>
<proteinExistence type="predicted"/>
<dbReference type="AlphaFoldDB" id="A0AA41Z876"/>